<proteinExistence type="predicted"/>
<reference evidence="2 3" key="1">
    <citation type="submission" date="2021-06" db="EMBL/GenBank/DDBJ databases">
        <title>Caerostris extrusa draft genome.</title>
        <authorList>
            <person name="Kono N."/>
            <person name="Arakawa K."/>
        </authorList>
    </citation>
    <scope>NUCLEOTIDE SEQUENCE [LARGE SCALE GENOMIC DNA]</scope>
</reference>
<gene>
    <name evidence="2" type="ORF">CEXT_518491</name>
</gene>
<keyword evidence="3" id="KW-1185">Reference proteome</keyword>
<evidence type="ECO:0000313" key="2">
    <source>
        <dbReference type="EMBL" id="GIY50361.1"/>
    </source>
</evidence>
<dbReference type="AlphaFoldDB" id="A0AAV4TXQ1"/>
<comment type="caution">
    <text evidence="2">The sequence shown here is derived from an EMBL/GenBank/DDBJ whole genome shotgun (WGS) entry which is preliminary data.</text>
</comment>
<feature type="region of interest" description="Disordered" evidence="1">
    <location>
        <begin position="73"/>
        <end position="94"/>
    </location>
</feature>
<organism evidence="2 3">
    <name type="scientific">Caerostris extrusa</name>
    <name type="common">Bark spider</name>
    <name type="synonym">Caerostris bankana</name>
    <dbReference type="NCBI Taxonomy" id="172846"/>
    <lineage>
        <taxon>Eukaryota</taxon>
        <taxon>Metazoa</taxon>
        <taxon>Ecdysozoa</taxon>
        <taxon>Arthropoda</taxon>
        <taxon>Chelicerata</taxon>
        <taxon>Arachnida</taxon>
        <taxon>Araneae</taxon>
        <taxon>Araneomorphae</taxon>
        <taxon>Entelegynae</taxon>
        <taxon>Araneoidea</taxon>
        <taxon>Araneidae</taxon>
        <taxon>Caerostris</taxon>
    </lineage>
</organism>
<sequence length="94" mass="10710">MDKKKSIDGPEKRSISLPLPPLSKIDICSLFEPSYLAWNLKEETSSFSLSSLLRRRFSEMEKKKTAVPREMSFSSSSCSCSLPHSLNESDFLYQ</sequence>
<evidence type="ECO:0000256" key="1">
    <source>
        <dbReference type="SAM" id="MobiDB-lite"/>
    </source>
</evidence>
<name>A0AAV4TXQ1_CAEEX</name>
<dbReference type="Proteomes" id="UP001054945">
    <property type="component" value="Unassembled WGS sequence"/>
</dbReference>
<dbReference type="EMBL" id="BPLR01011972">
    <property type="protein sequence ID" value="GIY50361.1"/>
    <property type="molecule type" value="Genomic_DNA"/>
</dbReference>
<protein>
    <submittedName>
        <fullName evidence="2">Uncharacterized protein</fullName>
    </submittedName>
</protein>
<evidence type="ECO:0000313" key="3">
    <source>
        <dbReference type="Proteomes" id="UP001054945"/>
    </source>
</evidence>
<accession>A0AAV4TXQ1</accession>